<dbReference type="PANTHER" id="PTHR43080">
    <property type="entry name" value="CBS DOMAIN-CONTAINING PROTEIN CBSX3, MITOCHONDRIAL"/>
    <property type="match status" value="1"/>
</dbReference>
<reference evidence="4 5" key="1">
    <citation type="submission" date="2020-10" db="EMBL/GenBank/DDBJ databases">
        <title>Ca. Dormibacterota MAGs.</title>
        <authorList>
            <person name="Montgomery K."/>
        </authorList>
    </citation>
    <scope>NUCLEOTIDE SEQUENCE [LARGE SCALE GENOMIC DNA]</scope>
    <source>
        <strain evidence="4">Mitchell_Peninsula_5</strain>
    </source>
</reference>
<dbReference type="Pfam" id="PF00571">
    <property type="entry name" value="CBS"/>
    <property type="match status" value="2"/>
</dbReference>
<evidence type="ECO:0000313" key="5">
    <source>
        <dbReference type="Proteomes" id="UP000614410"/>
    </source>
</evidence>
<name>A0A934NFN3_9BACT</name>
<dbReference type="Proteomes" id="UP000614410">
    <property type="component" value="Unassembled WGS sequence"/>
</dbReference>
<dbReference type="SMART" id="SM00116">
    <property type="entry name" value="CBS"/>
    <property type="match status" value="2"/>
</dbReference>
<feature type="domain" description="CBS" evidence="3">
    <location>
        <begin position="28"/>
        <end position="84"/>
    </location>
</feature>
<dbReference type="PROSITE" id="PS51371">
    <property type="entry name" value="CBS"/>
    <property type="match status" value="2"/>
</dbReference>
<dbReference type="InterPro" id="IPR051257">
    <property type="entry name" value="Diverse_CBS-Domain"/>
</dbReference>
<organism evidence="4 5">
    <name type="scientific">Candidatus Amunia macphersoniae</name>
    <dbReference type="NCBI Taxonomy" id="3127014"/>
    <lineage>
        <taxon>Bacteria</taxon>
        <taxon>Bacillati</taxon>
        <taxon>Candidatus Dormiibacterota</taxon>
        <taxon>Candidatus Dormibacteria</taxon>
        <taxon>Candidatus Aeolococcales</taxon>
        <taxon>Candidatus Aeolococcaceae</taxon>
        <taxon>Candidatus Amunia</taxon>
    </lineage>
</organism>
<evidence type="ECO:0000313" key="4">
    <source>
        <dbReference type="EMBL" id="MBJ7608825.1"/>
    </source>
</evidence>
<gene>
    <name evidence="4" type="ORF">JF887_05275</name>
</gene>
<dbReference type="PANTHER" id="PTHR43080:SF2">
    <property type="entry name" value="CBS DOMAIN-CONTAINING PROTEIN"/>
    <property type="match status" value="1"/>
</dbReference>
<feature type="domain" description="CBS" evidence="3">
    <location>
        <begin position="104"/>
        <end position="162"/>
    </location>
</feature>
<evidence type="ECO:0000259" key="3">
    <source>
        <dbReference type="PROSITE" id="PS51371"/>
    </source>
</evidence>
<protein>
    <submittedName>
        <fullName evidence="4">CBS domain-containing protein</fullName>
    </submittedName>
</protein>
<evidence type="ECO:0000256" key="2">
    <source>
        <dbReference type="PROSITE-ProRule" id="PRU00703"/>
    </source>
</evidence>
<dbReference type="SUPFAM" id="SSF54631">
    <property type="entry name" value="CBS-domain pair"/>
    <property type="match status" value="1"/>
</dbReference>
<evidence type="ECO:0000256" key="1">
    <source>
        <dbReference type="ARBA" id="ARBA00023122"/>
    </source>
</evidence>
<dbReference type="InterPro" id="IPR046342">
    <property type="entry name" value="CBS_dom_sf"/>
</dbReference>
<dbReference type="EMBL" id="JAEKNN010000025">
    <property type="protein sequence ID" value="MBJ7608825.1"/>
    <property type="molecule type" value="Genomic_DNA"/>
</dbReference>
<sequence>MSSIPVAASLDPDRLAPDAANPVVADVMRDEVVFCLPSTPVDAIAKLMADNELVEIPVLLDRRPVGYVRQGDILDRLVVGDVAIAGSDVAMRPPTTVVQARDILHTPPLLADERQQVREVASLMAQQGRQLALVMHEDDTPVGMLTARELADHLLAHPEIAGA</sequence>
<keyword evidence="1 2" id="KW-0129">CBS domain</keyword>
<dbReference type="Gene3D" id="3.10.580.10">
    <property type="entry name" value="CBS-domain"/>
    <property type="match status" value="2"/>
</dbReference>
<dbReference type="AlphaFoldDB" id="A0A934NFN3"/>
<dbReference type="InterPro" id="IPR000644">
    <property type="entry name" value="CBS_dom"/>
</dbReference>
<accession>A0A934NFN3</accession>
<comment type="caution">
    <text evidence="4">The sequence shown here is derived from an EMBL/GenBank/DDBJ whole genome shotgun (WGS) entry which is preliminary data.</text>
</comment>
<proteinExistence type="predicted"/>